<keyword evidence="4" id="KW-1185">Reference proteome</keyword>
<dbReference type="EMBL" id="VJMJ01000161">
    <property type="protein sequence ID" value="KAF0729758.1"/>
    <property type="molecule type" value="Genomic_DNA"/>
</dbReference>
<dbReference type="GO" id="GO:0016705">
    <property type="term" value="F:oxidoreductase activity, acting on paired donors, with incorporation or reduction of molecular oxygen"/>
    <property type="evidence" value="ECO:0007669"/>
    <property type="project" value="InterPro"/>
</dbReference>
<comment type="caution">
    <text evidence="3">The sequence shown here is derived from an EMBL/GenBank/DDBJ whole genome shotgun (WGS) entry which is preliminary data.</text>
</comment>
<feature type="binding site" description="axial binding residue" evidence="2">
    <location>
        <position position="483"/>
    </location>
    <ligand>
        <name>heme</name>
        <dbReference type="ChEBI" id="CHEBI:30413"/>
    </ligand>
    <ligandPart>
        <name>Fe</name>
        <dbReference type="ChEBI" id="CHEBI:18248"/>
    </ligandPart>
</feature>
<evidence type="ECO:0008006" key="5">
    <source>
        <dbReference type="Google" id="ProtNLM"/>
    </source>
</evidence>
<dbReference type="GO" id="GO:0004497">
    <property type="term" value="F:monooxygenase activity"/>
    <property type="evidence" value="ECO:0007669"/>
    <property type="project" value="InterPro"/>
</dbReference>
<organism evidence="3 4">
    <name type="scientific">Aphanomyces euteiches</name>
    <dbReference type="NCBI Taxonomy" id="100861"/>
    <lineage>
        <taxon>Eukaryota</taxon>
        <taxon>Sar</taxon>
        <taxon>Stramenopiles</taxon>
        <taxon>Oomycota</taxon>
        <taxon>Saprolegniomycetes</taxon>
        <taxon>Saprolegniales</taxon>
        <taxon>Verrucalvaceae</taxon>
        <taxon>Aphanomyces</taxon>
    </lineage>
</organism>
<sequence length="537" mass="60216">MHPPYGEAAIGHVCRQHFALFFQHPMWTSFGDRDLALPAVAATSSALLGWLLLRHAWKVYQLSAIPQPKSSSFLFGNLLDSYGQVAQWHETGSYPEPFLSWVKEYGNAVRMREFFDYTIMVADPKAVQHLFSTNASNYHRTSVVEDYLADFTFGHGLLSTRGAVHDAYRKMLNPLFSAAQVKKFVPIYEAQARHACETVFAPAAASGEVLNLYTVFSDLTLRVIGLAGFGFNFEDHPEAHAAYQMVQQEMSPIILIGLATIPGFVKLPLPSFQRRRRAQVVLRRVVNEVIEKKLAEKVNEDKPKDLLDLILPHSTTREAIIHTMTFLSAGHETSSSSLTIIFASISSRPDVIQRIRQEYKDVMAKHGSLTTWEAVSQLTYTMAVIQESMRLHVVVLALARRLGVKDDYLPMDGRDPIFIPAGTMVEVNVAALNRHPKYWDKSDSFIPERFLEGTPEWDVDLKLRDGKPHAFYYVPFSIGSANCIGQRFALAEIQVILAIVVGQFDFKVAPGSNLNQRHHGATMATAKVEVTLQKVQA</sequence>
<evidence type="ECO:0000313" key="3">
    <source>
        <dbReference type="EMBL" id="KAF0729758.1"/>
    </source>
</evidence>
<dbReference type="InterPro" id="IPR036396">
    <property type="entry name" value="Cyt_P450_sf"/>
</dbReference>
<evidence type="ECO:0000313" key="4">
    <source>
        <dbReference type="Proteomes" id="UP000481153"/>
    </source>
</evidence>
<dbReference type="GO" id="GO:0020037">
    <property type="term" value="F:heme binding"/>
    <property type="evidence" value="ECO:0007669"/>
    <property type="project" value="InterPro"/>
</dbReference>
<dbReference type="InterPro" id="IPR050121">
    <property type="entry name" value="Cytochrome_P450_monoxygenase"/>
</dbReference>
<dbReference type="PRINTS" id="PR00463">
    <property type="entry name" value="EP450I"/>
</dbReference>
<dbReference type="PANTHER" id="PTHR24305">
    <property type="entry name" value="CYTOCHROME P450"/>
    <property type="match status" value="1"/>
</dbReference>
<keyword evidence="2" id="KW-0479">Metal-binding</keyword>
<dbReference type="Gene3D" id="1.10.630.10">
    <property type="entry name" value="Cytochrome P450"/>
    <property type="match status" value="1"/>
</dbReference>
<reference evidence="3 4" key="1">
    <citation type="submission" date="2019-07" db="EMBL/GenBank/DDBJ databases">
        <title>Genomics analysis of Aphanomyces spp. identifies a new class of oomycete effector associated with host adaptation.</title>
        <authorList>
            <person name="Gaulin E."/>
        </authorList>
    </citation>
    <scope>NUCLEOTIDE SEQUENCE [LARGE SCALE GENOMIC DNA]</scope>
    <source>
        <strain evidence="3 4">ATCC 201684</strain>
    </source>
</reference>
<dbReference type="VEuPathDB" id="FungiDB:AeMF1_007270"/>
<dbReference type="PRINTS" id="PR00385">
    <property type="entry name" value="P450"/>
</dbReference>
<comment type="cofactor">
    <cofactor evidence="2">
        <name>heme</name>
        <dbReference type="ChEBI" id="CHEBI:30413"/>
    </cofactor>
</comment>
<accession>A0A6G0WQP1</accession>
<evidence type="ECO:0000256" key="1">
    <source>
        <dbReference type="ARBA" id="ARBA00010617"/>
    </source>
</evidence>
<keyword evidence="2" id="KW-0408">Iron</keyword>
<comment type="similarity">
    <text evidence="1">Belongs to the cytochrome P450 family.</text>
</comment>
<dbReference type="Pfam" id="PF00067">
    <property type="entry name" value="p450"/>
    <property type="match status" value="1"/>
</dbReference>
<dbReference type="GO" id="GO:0005506">
    <property type="term" value="F:iron ion binding"/>
    <property type="evidence" value="ECO:0007669"/>
    <property type="project" value="InterPro"/>
</dbReference>
<gene>
    <name evidence="3" type="ORF">Ae201684_012649</name>
</gene>
<dbReference type="Proteomes" id="UP000481153">
    <property type="component" value="Unassembled WGS sequence"/>
</dbReference>
<protein>
    <recommendedName>
        <fullName evidence="5">Cytochrome P450</fullName>
    </recommendedName>
</protein>
<dbReference type="InterPro" id="IPR001128">
    <property type="entry name" value="Cyt_P450"/>
</dbReference>
<dbReference type="InterPro" id="IPR002401">
    <property type="entry name" value="Cyt_P450_E_grp-I"/>
</dbReference>
<proteinExistence type="inferred from homology"/>
<dbReference type="SUPFAM" id="SSF48264">
    <property type="entry name" value="Cytochrome P450"/>
    <property type="match status" value="1"/>
</dbReference>
<keyword evidence="2" id="KW-0349">Heme</keyword>
<name>A0A6G0WQP1_9STRA</name>
<dbReference type="PANTHER" id="PTHR24305:SF166">
    <property type="entry name" value="CYTOCHROME P450 12A4, MITOCHONDRIAL-RELATED"/>
    <property type="match status" value="1"/>
</dbReference>
<evidence type="ECO:0000256" key="2">
    <source>
        <dbReference type="PIRSR" id="PIRSR602401-1"/>
    </source>
</evidence>
<dbReference type="AlphaFoldDB" id="A0A6G0WQP1"/>